<dbReference type="InterPro" id="IPR001374">
    <property type="entry name" value="R3H_dom"/>
</dbReference>
<dbReference type="GO" id="GO:0003723">
    <property type="term" value="F:RNA binding"/>
    <property type="evidence" value="ECO:0007669"/>
    <property type="project" value="UniProtKB-KW"/>
</dbReference>
<keyword evidence="1" id="KW-0694">RNA-binding</keyword>
<sequence length="159" mass="18103">MIPNETLRTIRGVAEEFLLKLEAEAKVQVREDEEGAVQVLIDAGEPQIFIGEQGQTLLEIQHLLRLMVRKKLGEAPLLVLDINEYRKSRETYLRELANTTADEVALLKKEKELSAMSAQDRRIVHVVISERQDVVSESVGEEPERRIVIKVKESESSTR</sequence>
<feature type="domain" description="R3H" evidence="2">
    <location>
        <begin position="87"/>
        <end position="153"/>
    </location>
</feature>
<dbReference type="InterPro" id="IPR004044">
    <property type="entry name" value="KH_dom_type_2"/>
</dbReference>
<dbReference type="SUPFAM" id="SSF82708">
    <property type="entry name" value="R3H domain"/>
    <property type="match status" value="1"/>
</dbReference>
<evidence type="ECO:0000256" key="1">
    <source>
        <dbReference type="ARBA" id="ARBA00022884"/>
    </source>
</evidence>
<comment type="caution">
    <text evidence="3">The sequence shown here is derived from an EMBL/GenBank/DDBJ whole genome shotgun (WGS) entry which is preliminary data.</text>
</comment>
<accession>A0A1G2RJR8</accession>
<evidence type="ECO:0000313" key="4">
    <source>
        <dbReference type="Proteomes" id="UP000176917"/>
    </source>
</evidence>
<dbReference type="PANTHER" id="PTHR35800:SF1">
    <property type="entry name" value="RNA-BINDING PROTEIN KHPB"/>
    <property type="match status" value="1"/>
</dbReference>
<evidence type="ECO:0000313" key="3">
    <source>
        <dbReference type="EMBL" id="OHA73084.1"/>
    </source>
</evidence>
<name>A0A1G2RJR8_9BACT</name>
<dbReference type="InterPro" id="IPR036867">
    <property type="entry name" value="R3H_dom_sf"/>
</dbReference>
<dbReference type="Pfam" id="PF01424">
    <property type="entry name" value="R3H"/>
    <property type="match status" value="1"/>
</dbReference>
<protein>
    <recommendedName>
        <fullName evidence="2">R3H domain-containing protein</fullName>
    </recommendedName>
</protein>
<dbReference type="InterPro" id="IPR015946">
    <property type="entry name" value="KH_dom-like_a/b"/>
</dbReference>
<dbReference type="Pfam" id="PF07650">
    <property type="entry name" value="KH_2"/>
    <property type="match status" value="1"/>
</dbReference>
<evidence type="ECO:0000259" key="2">
    <source>
        <dbReference type="PROSITE" id="PS51061"/>
    </source>
</evidence>
<dbReference type="PANTHER" id="PTHR35800">
    <property type="entry name" value="PROTEIN JAG"/>
    <property type="match status" value="1"/>
</dbReference>
<dbReference type="EMBL" id="MHUG01000016">
    <property type="protein sequence ID" value="OHA73084.1"/>
    <property type="molecule type" value="Genomic_DNA"/>
</dbReference>
<dbReference type="InterPro" id="IPR039247">
    <property type="entry name" value="KhpB"/>
</dbReference>
<organism evidence="3 4">
    <name type="scientific">Candidatus Wildermuthbacteria bacterium RIFCSPLOWO2_01_FULL_48_16</name>
    <dbReference type="NCBI Taxonomy" id="1802461"/>
    <lineage>
        <taxon>Bacteria</taxon>
        <taxon>Candidatus Wildermuthiibacteriota</taxon>
    </lineage>
</organism>
<dbReference type="Gene3D" id="3.30.1370.50">
    <property type="entry name" value="R3H-like domain"/>
    <property type="match status" value="1"/>
</dbReference>
<dbReference type="AlphaFoldDB" id="A0A1G2RJR8"/>
<dbReference type="STRING" id="1802461.A3B24_01575"/>
<dbReference type="PROSITE" id="PS51061">
    <property type="entry name" value="R3H"/>
    <property type="match status" value="1"/>
</dbReference>
<dbReference type="Proteomes" id="UP000176917">
    <property type="component" value="Unassembled WGS sequence"/>
</dbReference>
<gene>
    <name evidence="3" type="ORF">A3B24_01575</name>
</gene>
<dbReference type="Gene3D" id="3.30.300.20">
    <property type="match status" value="1"/>
</dbReference>
<reference evidence="3 4" key="1">
    <citation type="journal article" date="2016" name="Nat. Commun.">
        <title>Thousands of microbial genomes shed light on interconnected biogeochemical processes in an aquifer system.</title>
        <authorList>
            <person name="Anantharaman K."/>
            <person name="Brown C.T."/>
            <person name="Hug L.A."/>
            <person name="Sharon I."/>
            <person name="Castelle C.J."/>
            <person name="Probst A.J."/>
            <person name="Thomas B.C."/>
            <person name="Singh A."/>
            <person name="Wilkins M.J."/>
            <person name="Karaoz U."/>
            <person name="Brodie E.L."/>
            <person name="Williams K.H."/>
            <person name="Hubbard S.S."/>
            <person name="Banfield J.F."/>
        </authorList>
    </citation>
    <scope>NUCLEOTIDE SEQUENCE [LARGE SCALE GENOMIC DNA]</scope>
</reference>
<proteinExistence type="predicted"/>
<dbReference type="SMART" id="SM00393">
    <property type="entry name" value="R3H"/>
    <property type="match status" value="1"/>
</dbReference>